<feature type="region of interest" description="Disordered" evidence="1">
    <location>
        <begin position="375"/>
        <end position="468"/>
    </location>
</feature>
<evidence type="ECO:0000256" key="1">
    <source>
        <dbReference type="SAM" id="MobiDB-lite"/>
    </source>
</evidence>
<dbReference type="EMBL" id="JAYKXP010000053">
    <property type="protein sequence ID" value="KAK7035431.1"/>
    <property type="molecule type" value="Genomic_DNA"/>
</dbReference>
<comment type="caution">
    <text evidence="2">The sequence shown here is derived from an EMBL/GenBank/DDBJ whole genome shotgun (WGS) entry which is preliminary data.</text>
</comment>
<evidence type="ECO:0000313" key="2">
    <source>
        <dbReference type="EMBL" id="KAK7035431.1"/>
    </source>
</evidence>
<dbReference type="Proteomes" id="UP001383192">
    <property type="component" value="Unassembled WGS sequence"/>
</dbReference>
<gene>
    <name evidence="2" type="ORF">VNI00_011962</name>
</gene>
<dbReference type="AlphaFoldDB" id="A0AAW0CC10"/>
<name>A0AAW0CC10_9AGAR</name>
<protein>
    <submittedName>
        <fullName evidence="2">Uncharacterized protein</fullName>
    </submittedName>
</protein>
<accession>A0AAW0CC10</accession>
<feature type="compositionally biased region" description="Acidic residues" evidence="1">
    <location>
        <begin position="392"/>
        <end position="405"/>
    </location>
</feature>
<keyword evidence="3" id="KW-1185">Reference proteome</keyword>
<feature type="region of interest" description="Disordered" evidence="1">
    <location>
        <begin position="1"/>
        <end position="53"/>
    </location>
</feature>
<sequence length="468" mass="51971">MSNKQSHGSAGSKKKSKAVDKVPTGIVGTIPTGLNTKAKSKGRKPDNDIVPDSMLQEGKSVGFEDNKNIVKIKEEPIELAVGKAARGAGEKKFSSKHLPEFIRDEGGDRKIFTPLAKITAGYVHSWGALKKTQVEAIITAGFGRTIALPESGKDAISVLANGKLSDLRHEIATGAIENVHEFIKAHWTSLPPLATGEEESEWVFRSEDDVADWAQYMTKRYSVPGSGLPLSPMHFANFHADDVTGTVLLKQGLFQHELVLHTFAIYLSHVDAIPPEKRPREVKKDGSPKFPFGMLELSIQAVERALTFFHSGRYVPPGQHDEFSYLRWGQLPVKDFHGEKTKYLKHNEFSKTIKDMGADRWQVIIDGARQYMKQKWRAAAKPQSKKRREKEDAENDESDGDEEMDIVMSDPLEPIRESLDQLLDASADQAHEPDMDSLSKPVLEPLRNEAEAEKMFMPSGSESDSGSD</sequence>
<organism evidence="2 3">
    <name type="scientific">Paramarasmius palmivorus</name>
    <dbReference type="NCBI Taxonomy" id="297713"/>
    <lineage>
        <taxon>Eukaryota</taxon>
        <taxon>Fungi</taxon>
        <taxon>Dikarya</taxon>
        <taxon>Basidiomycota</taxon>
        <taxon>Agaricomycotina</taxon>
        <taxon>Agaricomycetes</taxon>
        <taxon>Agaricomycetidae</taxon>
        <taxon>Agaricales</taxon>
        <taxon>Marasmiineae</taxon>
        <taxon>Marasmiaceae</taxon>
        <taxon>Paramarasmius</taxon>
    </lineage>
</organism>
<proteinExistence type="predicted"/>
<feature type="compositionally biased region" description="Basic residues" evidence="1">
    <location>
        <begin position="375"/>
        <end position="388"/>
    </location>
</feature>
<feature type="compositionally biased region" description="Low complexity" evidence="1">
    <location>
        <begin position="1"/>
        <end position="11"/>
    </location>
</feature>
<evidence type="ECO:0000313" key="3">
    <source>
        <dbReference type="Proteomes" id="UP001383192"/>
    </source>
</evidence>
<reference evidence="2 3" key="1">
    <citation type="submission" date="2024-01" db="EMBL/GenBank/DDBJ databases">
        <title>A draft genome for a cacao thread blight-causing isolate of Paramarasmius palmivorus.</title>
        <authorList>
            <person name="Baruah I.K."/>
            <person name="Bukari Y."/>
            <person name="Amoako-Attah I."/>
            <person name="Meinhardt L.W."/>
            <person name="Bailey B.A."/>
            <person name="Cohen S.P."/>
        </authorList>
    </citation>
    <scope>NUCLEOTIDE SEQUENCE [LARGE SCALE GENOMIC DNA]</scope>
    <source>
        <strain evidence="2 3">GH-12</strain>
    </source>
</reference>